<dbReference type="EMBL" id="CAJOBR010053249">
    <property type="protein sequence ID" value="CAF5055859.1"/>
    <property type="molecule type" value="Genomic_DNA"/>
</dbReference>
<feature type="non-terminal residue" evidence="1">
    <location>
        <position position="1"/>
    </location>
</feature>
<reference evidence="1" key="1">
    <citation type="submission" date="2021-02" db="EMBL/GenBank/DDBJ databases">
        <authorList>
            <person name="Nowell W R."/>
        </authorList>
    </citation>
    <scope>NUCLEOTIDE SEQUENCE</scope>
</reference>
<evidence type="ECO:0000313" key="1">
    <source>
        <dbReference type="EMBL" id="CAF5055859.1"/>
    </source>
</evidence>
<comment type="caution">
    <text evidence="1">The sequence shown here is derived from an EMBL/GenBank/DDBJ whole genome shotgun (WGS) entry which is preliminary data.</text>
</comment>
<proteinExistence type="predicted"/>
<name>A0A822CZH3_9BILA</name>
<accession>A0A822CZH3</accession>
<organism evidence="1 2">
    <name type="scientific">Rotaria socialis</name>
    <dbReference type="NCBI Taxonomy" id="392032"/>
    <lineage>
        <taxon>Eukaryota</taxon>
        <taxon>Metazoa</taxon>
        <taxon>Spiralia</taxon>
        <taxon>Gnathifera</taxon>
        <taxon>Rotifera</taxon>
        <taxon>Eurotatoria</taxon>
        <taxon>Bdelloidea</taxon>
        <taxon>Philodinida</taxon>
        <taxon>Philodinidae</taxon>
        <taxon>Rotaria</taxon>
    </lineage>
</organism>
<evidence type="ECO:0000313" key="2">
    <source>
        <dbReference type="Proteomes" id="UP000663848"/>
    </source>
</evidence>
<feature type="non-terminal residue" evidence="1">
    <location>
        <position position="99"/>
    </location>
</feature>
<protein>
    <submittedName>
        <fullName evidence="1">Uncharacterized protein</fullName>
    </submittedName>
</protein>
<dbReference type="AlphaFoldDB" id="A0A822CZH3"/>
<dbReference type="Proteomes" id="UP000663848">
    <property type="component" value="Unassembled WGS sequence"/>
</dbReference>
<sequence length="99" mass="11115">TDLNGEPMDHLLSPIKGYHDKPLVSLSEAIEPISGFFNEIQDNVYVAIHNCPNPAEGLTTDESASIHLYTMQFDGGPSLYILLNESLRAENREQLKPWF</sequence>
<gene>
    <name evidence="1" type="ORF">QYT958_LOCUS42364</name>
</gene>